<dbReference type="PANTHER" id="PTHR32309">
    <property type="entry name" value="TYROSINE-PROTEIN KINASE"/>
    <property type="match status" value="1"/>
</dbReference>
<dbReference type="PANTHER" id="PTHR32309:SF13">
    <property type="entry name" value="FERRIC ENTEROBACTIN TRANSPORT PROTEIN FEPE"/>
    <property type="match status" value="1"/>
</dbReference>
<name>A0A918MYQ9_9ALTE</name>
<reference evidence="3" key="2">
    <citation type="submission" date="2020-09" db="EMBL/GenBank/DDBJ databases">
        <authorList>
            <person name="Sun Q."/>
            <person name="Kim S."/>
        </authorList>
    </citation>
    <scope>NUCLEOTIDE SEQUENCE</scope>
    <source>
        <strain evidence="3">KCTC 22164</strain>
    </source>
</reference>
<comment type="caution">
    <text evidence="3">The sequence shown here is derived from an EMBL/GenBank/DDBJ whole genome shotgun (WGS) entry which is preliminary data.</text>
</comment>
<gene>
    <name evidence="3" type="ORF">GCM10007391_21120</name>
</gene>
<dbReference type="InterPro" id="IPR050445">
    <property type="entry name" value="Bact_polysacc_biosynth/exp"/>
</dbReference>
<dbReference type="Proteomes" id="UP000631300">
    <property type="component" value="Unassembled WGS sequence"/>
</dbReference>
<evidence type="ECO:0000256" key="2">
    <source>
        <dbReference type="SAM" id="Phobius"/>
    </source>
</evidence>
<dbReference type="AlphaFoldDB" id="A0A918MYQ9"/>
<dbReference type="EMBL" id="BMXP01000004">
    <property type="protein sequence ID" value="GGW87073.1"/>
    <property type="molecule type" value="Genomic_DNA"/>
</dbReference>
<evidence type="ECO:0008006" key="5">
    <source>
        <dbReference type="Google" id="ProtNLM"/>
    </source>
</evidence>
<dbReference type="RefSeq" id="WP_189406240.1">
    <property type="nucleotide sequence ID" value="NZ_BMXP01000004.1"/>
</dbReference>
<feature type="transmembrane region" description="Helical" evidence="2">
    <location>
        <begin position="24"/>
        <end position="42"/>
    </location>
</feature>
<dbReference type="InterPro" id="IPR014345">
    <property type="entry name" value="XrtA_polysacc_chain"/>
</dbReference>
<feature type="coiled-coil region" evidence="1">
    <location>
        <begin position="171"/>
        <end position="282"/>
    </location>
</feature>
<dbReference type="GO" id="GO:0004713">
    <property type="term" value="F:protein tyrosine kinase activity"/>
    <property type="evidence" value="ECO:0007669"/>
    <property type="project" value="TreeGrafter"/>
</dbReference>
<keyword evidence="2" id="KW-0812">Transmembrane</keyword>
<evidence type="ECO:0000256" key="1">
    <source>
        <dbReference type="SAM" id="Coils"/>
    </source>
</evidence>
<evidence type="ECO:0000313" key="4">
    <source>
        <dbReference type="Proteomes" id="UP000631300"/>
    </source>
</evidence>
<feature type="transmembrane region" description="Helical" evidence="2">
    <location>
        <begin position="491"/>
        <end position="511"/>
    </location>
</feature>
<reference evidence="3" key="1">
    <citation type="journal article" date="2014" name="Int. J. Syst. Evol. Microbiol.">
        <title>Complete genome sequence of Corynebacterium casei LMG S-19264T (=DSM 44701T), isolated from a smear-ripened cheese.</title>
        <authorList>
            <consortium name="US DOE Joint Genome Institute (JGI-PGF)"/>
            <person name="Walter F."/>
            <person name="Albersmeier A."/>
            <person name="Kalinowski J."/>
            <person name="Ruckert C."/>
        </authorList>
    </citation>
    <scope>NUCLEOTIDE SEQUENCE</scope>
    <source>
        <strain evidence="3">KCTC 22164</strain>
    </source>
</reference>
<dbReference type="NCBIfam" id="TIGR03007">
    <property type="entry name" value="pepcterm_ChnLen"/>
    <property type="match status" value="1"/>
</dbReference>
<proteinExistence type="predicted"/>
<accession>A0A918MYQ9</accession>
<keyword evidence="2" id="KW-1133">Transmembrane helix</keyword>
<evidence type="ECO:0000313" key="3">
    <source>
        <dbReference type="EMBL" id="GGW87073.1"/>
    </source>
</evidence>
<protein>
    <recommendedName>
        <fullName evidence="5">Chain-length determining protein</fullName>
    </recommendedName>
</protein>
<keyword evidence="1" id="KW-0175">Coiled coil</keyword>
<keyword evidence="4" id="KW-1185">Reference proteome</keyword>
<organism evidence="3 4">
    <name type="scientific">Alteromonas halophila</name>
    <dbReference type="NCBI Taxonomy" id="516698"/>
    <lineage>
        <taxon>Bacteria</taxon>
        <taxon>Pseudomonadati</taxon>
        <taxon>Pseudomonadota</taxon>
        <taxon>Gammaproteobacteria</taxon>
        <taxon>Alteromonadales</taxon>
        <taxon>Alteromonadaceae</taxon>
        <taxon>Alteromonas/Salinimonas group</taxon>
        <taxon>Alteromonas</taxon>
    </lineage>
</organism>
<sequence length="525" mass="59834">MQDLQQTLVQALDYVKGVWIKKRYVMIFSWLICPLGFIYVYSLPDEYSSESRVYVDTQSVLQPLLKGLAIQNNPRQEIQMMTRTLLSRSNVEMIARESDLDLQANTSQEFDLLVKELGEEIKLSGTTRSNIYTISYTHPSPTTAQKVVQETLDLLVEGTLGNSRRDTDTAERFINEQIAEYENRLSEAEQRLANFKRQYNDVLPLAGSFYGQIQKLDEQLAATRLEIKQTQKQVSSLRAQLSGSSSPDSFGVTNNEEDPMLRTRYDERIRALEEELDRLQLRFTDKHPDVIETKALLASLEESRKKEINAFLQNDENGTSQPMNELSRQIRLEVSRLESLIASLEVKEEDIIAKRAELESKIDLIPQIEAESAALNRDYKITKDKYEQLLSRRESADLSRRADVSAEDFQFRIIEPPMLPIKPSGPKRLIFYTAVLFLGFGVGIGIAFLVSQITPVIVRPKQLLQITNLPVWGSVSHLNIASIHRKNRIRLVFFVLSTGIIFAMYGALMAAEVMNIDLLGVIYDA</sequence>
<feature type="transmembrane region" description="Helical" evidence="2">
    <location>
        <begin position="429"/>
        <end position="451"/>
    </location>
</feature>
<dbReference type="GO" id="GO:0005886">
    <property type="term" value="C:plasma membrane"/>
    <property type="evidence" value="ECO:0007669"/>
    <property type="project" value="TreeGrafter"/>
</dbReference>
<keyword evidence="2" id="KW-0472">Membrane</keyword>